<dbReference type="OrthoDB" id="5808132at2759"/>
<evidence type="ECO:0000313" key="2">
    <source>
        <dbReference type="Proteomes" id="UP000230233"/>
    </source>
</evidence>
<sequence>MCRILRDFVKIQSLQKSLFHFKKKLNFRLYNVTSVDRFSQEWQCKRVFLSVNGTIDFSVRNLRNKFSYFGLDQIDLFDPLTSASACDF</sequence>
<dbReference type="EMBL" id="PDUG01000006">
    <property type="protein sequence ID" value="PIC20817.1"/>
    <property type="molecule type" value="Genomic_DNA"/>
</dbReference>
<evidence type="ECO:0000313" key="1">
    <source>
        <dbReference type="EMBL" id="PIC20817.1"/>
    </source>
</evidence>
<dbReference type="AlphaFoldDB" id="A0A2G5T0L5"/>
<accession>A0A2G5T0L5</accession>
<protein>
    <submittedName>
        <fullName evidence="1">Uncharacterized protein</fullName>
    </submittedName>
</protein>
<reference evidence="2" key="1">
    <citation type="submission" date="2017-10" db="EMBL/GenBank/DDBJ databases">
        <title>Rapid genome shrinkage in a self-fertile nematode reveals novel sperm competition proteins.</title>
        <authorList>
            <person name="Yin D."/>
            <person name="Schwarz E.M."/>
            <person name="Thomas C.G."/>
            <person name="Felde R.L."/>
            <person name="Korf I.F."/>
            <person name="Cutter A.D."/>
            <person name="Schartner C.M."/>
            <person name="Ralston E.J."/>
            <person name="Meyer B.J."/>
            <person name="Haag E.S."/>
        </authorList>
    </citation>
    <scope>NUCLEOTIDE SEQUENCE [LARGE SCALE GENOMIC DNA]</scope>
    <source>
        <strain evidence="2">JU1422</strain>
    </source>
</reference>
<keyword evidence="2" id="KW-1185">Reference proteome</keyword>
<dbReference type="Proteomes" id="UP000230233">
    <property type="component" value="Chromosome X"/>
</dbReference>
<proteinExistence type="predicted"/>
<name>A0A2G5T0L5_9PELO</name>
<comment type="caution">
    <text evidence="1">The sequence shown here is derived from an EMBL/GenBank/DDBJ whole genome shotgun (WGS) entry which is preliminary data.</text>
</comment>
<gene>
    <name evidence="1" type="primary">Cnig_chr_X.g25877</name>
    <name evidence="1" type="ORF">B9Z55_025877</name>
</gene>
<organism evidence="1 2">
    <name type="scientific">Caenorhabditis nigoni</name>
    <dbReference type="NCBI Taxonomy" id="1611254"/>
    <lineage>
        <taxon>Eukaryota</taxon>
        <taxon>Metazoa</taxon>
        <taxon>Ecdysozoa</taxon>
        <taxon>Nematoda</taxon>
        <taxon>Chromadorea</taxon>
        <taxon>Rhabditida</taxon>
        <taxon>Rhabditina</taxon>
        <taxon>Rhabditomorpha</taxon>
        <taxon>Rhabditoidea</taxon>
        <taxon>Rhabditidae</taxon>
        <taxon>Peloderinae</taxon>
        <taxon>Caenorhabditis</taxon>
    </lineage>
</organism>